<dbReference type="EMBL" id="CP003108">
    <property type="protein sequence ID" value="AET69123.1"/>
    <property type="molecule type" value="Genomic_DNA"/>
</dbReference>
<dbReference type="KEGG" id="dor:Desor_3645"/>
<organism evidence="1 2">
    <name type="scientific">Desulfosporosinus orientis (strain ATCC 19365 / DSM 765 / NCIMB 8382 / VKM B-1628 / Singapore I)</name>
    <name type="common">Desulfotomaculum orientis</name>
    <dbReference type="NCBI Taxonomy" id="768706"/>
    <lineage>
        <taxon>Bacteria</taxon>
        <taxon>Bacillati</taxon>
        <taxon>Bacillota</taxon>
        <taxon>Clostridia</taxon>
        <taxon>Eubacteriales</taxon>
        <taxon>Desulfitobacteriaceae</taxon>
        <taxon>Desulfosporosinus</taxon>
    </lineage>
</organism>
<name>G7WIP9_DESOD</name>
<keyword evidence="2" id="KW-1185">Reference proteome</keyword>
<accession>G7WIP9</accession>
<gene>
    <name evidence="1" type="ordered locus">Desor_3645</name>
</gene>
<dbReference type="OrthoDB" id="1801723at2"/>
<proteinExistence type="predicted"/>
<dbReference type="AlphaFoldDB" id="G7WIP9"/>
<reference evidence="2" key="1">
    <citation type="submission" date="2011-11" db="EMBL/GenBank/DDBJ databases">
        <title>Complete sequence of Desulfosporosinus orientis DSM 765.</title>
        <authorList>
            <person name="Lucas S."/>
            <person name="Han J."/>
            <person name="Lapidus A."/>
            <person name="Cheng J.-F."/>
            <person name="Goodwin L."/>
            <person name="Pitluck S."/>
            <person name="Peters L."/>
            <person name="Ovchinnikova G."/>
            <person name="Teshima H."/>
            <person name="Detter J.C."/>
            <person name="Han C."/>
            <person name="Tapia R."/>
            <person name="Land M."/>
            <person name="Hauser L."/>
            <person name="Kyrpides N."/>
            <person name="Ivanova N."/>
            <person name="Pagani I."/>
            <person name="Pester M."/>
            <person name="Spring S."/>
            <person name="Ollivier B."/>
            <person name="Rattei T."/>
            <person name="Klenk H.-P."/>
            <person name="Wagner M."/>
            <person name="Loy A."/>
            <person name="Woyke T."/>
        </authorList>
    </citation>
    <scope>NUCLEOTIDE SEQUENCE [LARGE SCALE GENOMIC DNA]</scope>
    <source>
        <strain evidence="2">ATCC 19365 / DSM 765 / NCIMB 8382 / VKM B-1628</strain>
    </source>
</reference>
<evidence type="ECO:0000313" key="1">
    <source>
        <dbReference type="EMBL" id="AET69123.1"/>
    </source>
</evidence>
<dbReference type="RefSeq" id="WP_014185931.1">
    <property type="nucleotide sequence ID" value="NC_016584.1"/>
</dbReference>
<dbReference type="PATRIC" id="fig|768706.3.peg.3679"/>
<protein>
    <submittedName>
        <fullName evidence="1">Uncharacterized protein</fullName>
    </submittedName>
</protein>
<reference evidence="1 2" key="2">
    <citation type="journal article" date="2012" name="J. Bacteriol.">
        <title>Complete genome sequences of Desulfosporosinus orientis DSM765T, Desulfosporosinus youngiae DSM17734T, Desulfosporosinus meridiei DSM13257T, and Desulfosporosinus acidiphilus DSM22704T.</title>
        <authorList>
            <person name="Pester M."/>
            <person name="Brambilla E."/>
            <person name="Alazard D."/>
            <person name="Rattei T."/>
            <person name="Weinmaier T."/>
            <person name="Han J."/>
            <person name="Lucas S."/>
            <person name="Lapidus A."/>
            <person name="Cheng J.F."/>
            <person name="Goodwin L."/>
            <person name="Pitluck S."/>
            <person name="Peters L."/>
            <person name="Ovchinnikova G."/>
            <person name="Teshima H."/>
            <person name="Detter J.C."/>
            <person name="Han C.S."/>
            <person name="Tapia R."/>
            <person name="Land M.L."/>
            <person name="Hauser L."/>
            <person name="Kyrpides N.C."/>
            <person name="Ivanova N.N."/>
            <person name="Pagani I."/>
            <person name="Huntmann M."/>
            <person name="Wei C.L."/>
            <person name="Davenport K.W."/>
            <person name="Daligault H."/>
            <person name="Chain P.S."/>
            <person name="Chen A."/>
            <person name="Mavromatis K."/>
            <person name="Markowitz V."/>
            <person name="Szeto E."/>
            <person name="Mikhailova N."/>
            <person name="Pati A."/>
            <person name="Wagner M."/>
            <person name="Woyke T."/>
            <person name="Ollivier B."/>
            <person name="Klenk H.P."/>
            <person name="Spring S."/>
            <person name="Loy A."/>
        </authorList>
    </citation>
    <scope>NUCLEOTIDE SEQUENCE [LARGE SCALE GENOMIC DNA]</scope>
    <source>
        <strain evidence="2">ATCC 19365 / DSM 765 / NCIMB 8382 / VKM B-1628</strain>
    </source>
</reference>
<dbReference type="Proteomes" id="UP000006346">
    <property type="component" value="Chromosome"/>
</dbReference>
<dbReference type="STRING" id="768706.Desor_3645"/>
<evidence type="ECO:0000313" key="2">
    <source>
        <dbReference type="Proteomes" id="UP000006346"/>
    </source>
</evidence>
<sequence length="101" mass="11639">MERRYKPTSGCGDCGAWFTPGTTRRFGGARSREWASLGMLRYEDTVFARINLLARMWRSCPTLEAHSFHPLLAFRISGMVGYPEKLQKTIIILMFVMIRYG</sequence>
<dbReference type="HOGENOM" id="CLU_2286940_0_0_9"/>